<dbReference type="PROSITE" id="PS50975">
    <property type="entry name" value="ATP_GRASP"/>
    <property type="match status" value="1"/>
</dbReference>
<dbReference type="KEGG" id="tse:THMIRHAS_02390"/>
<organism evidence="4 5">
    <name type="scientific">Thiosulfatimonas sediminis</name>
    <dbReference type="NCBI Taxonomy" id="2675054"/>
    <lineage>
        <taxon>Bacteria</taxon>
        <taxon>Pseudomonadati</taxon>
        <taxon>Pseudomonadota</taxon>
        <taxon>Gammaproteobacteria</taxon>
        <taxon>Thiotrichales</taxon>
        <taxon>Piscirickettsiaceae</taxon>
        <taxon>Thiosulfatimonas</taxon>
    </lineage>
</organism>
<name>A0A6F8PS06_9GAMM</name>
<accession>A0A6F8PS06</accession>
<dbReference type="AlphaFoldDB" id="A0A6F8PS06"/>
<dbReference type="InterPro" id="IPR013651">
    <property type="entry name" value="ATP-grasp_RimK-type"/>
</dbReference>
<evidence type="ECO:0000259" key="3">
    <source>
        <dbReference type="PROSITE" id="PS50975"/>
    </source>
</evidence>
<sequence>MSQFYVVVDKLADWEPYFPSQDVISLDDYLSEVHSKAGKKVRVINLCRDYHYLKSGYYCSLLAEARGHKVIPSLTSINDLSRQSLSSLQFVWADALLLKLPQPSQDEIHTLRICFGRVLDKAFSKLAAKLFELLPCPILEAQLKYSNGRWQLRNVKPLGLKHLSTSAEQTLFAAALEKFSLQIWRKPKVRKAFRYDLAILVDPQEALPPSDEDALQYFTKAANQLGIGVERITRRDSARLAEFDALFIRETTSVDHHTYRMAKKAEAEGLVVIDDSASILRCTNKVYLADLFSVNQVATPKTVLLRQPTDARLKALVKEIGLPMVLKIPDGAFSRGVVKVETEAELLVQAQLLLKESVMLLVQEFMYTQYDWRIGILNNQPLYACRYYMVADHWQIYKHESAQSANTEAESGGFDTLPTFEVPKAVLDVALKATKLIGNGFYGVDVKQSGDRVVVIEVNDNPSIDHEVEDLYLGEQLYSEVMKEFLRRLEERGR</sequence>
<dbReference type="Pfam" id="PF14401">
    <property type="entry name" value="RLAN"/>
    <property type="match status" value="1"/>
</dbReference>
<dbReference type="EMBL" id="AP021889">
    <property type="protein sequence ID" value="BBP44866.1"/>
    <property type="molecule type" value="Genomic_DNA"/>
</dbReference>
<dbReference type="RefSeq" id="WP_173269633.1">
    <property type="nucleotide sequence ID" value="NZ_AP021889.1"/>
</dbReference>
<dbReference type="InterPro" id="IPR013815">
    <property type="entry name" value="ATP_grasp_subdomain_1"/>
</dbReference>
<evidence type="ECO:0000256" key="1">
    <source>
        <dbReference type="ARBA" id="ARBA00023211"/>
    </source>
</evidence>
<dbReference type="GO" id="GO:0016879">
    <property type="term" value="F:ligase activity, forming carbon-nitrogen bonds"/>
    <property type="evidence" value="ECO:0007669"/>
    <property type="project" value="TreeGrafter"/>
</dbReference>
<reference evidence="5" key="1">
    <citation type="submission" date="2019-11" db="EMBL/GenBank/DDBJ databases">
        <title>Isolation and characterization of two novel species in the genus Thiomicrorhabdus.</title>
        <authorList>
            <person name="Mochizuki J."/>
            <person name="Kojima H."/>
            <person name="Fukui M."/>
        </authorList>
    </citation>
    <scope>NUCLEOTIDE SEQUENCE [LARGE SCALE GENOMIC DNA]</scope>
    <source>
        <strain evidence="5">aks77</strain>
    </source>
</reference>
<dbReference type="PANTHER" id="PTHR21621">
    <property type="entry name" value="RIBOSOMAL PROTEIN S6 MODIFICATION PROTEIN"/>
    <property type="match status" value="1"/>
</dbReference>
<keyword evidence="2" id="KW-0547">Nucleotide-binding</keyword>
<keyword evidence="2" id="KW-0067">ATP-binding</keyword>
<keyword evidence="5" id="KW-1185">Reference proteome</keyword>
<dbReference type="GO" id="GO:0046872">
    <property type="term" value="F:metal ion binding"/>
    <property type="evidence" value="ECO:0007669"/>
    <property type="project" value="InterPro"/>
</dbReference>
<dbReference type="Gene3D" id="3.30.1490.20">
    <property type="entry name" value="ATP-grasp fold, A domain"/>
    <property type="match status" value="1"/>
</dbReference>
<feature type="domain" description="ATP-grasp" evidence="3">
    <location>
        <begin position="289"/>
        <end position="486"/>
    </location>
</feature>
<dbReference type="InterPro" id="IPR025839">
    <property type="entry name" value="RLAN_dom"/>
</dbReference>
<proteinExistence type="predicted"/>
<evidence type="ECO:0000313" key="5">
    <source>
        <dbReference type="Proteomes" id="UP000501726"/>
    </source>
</evidence>
<dbReference type="GO" id="GO:0005737">
    <property type="term" value="C:cytoplasm"/>
    <property type="evidence" value="ECO:0007669"/>
    <property type="project" value="TreeGrafter"/>
</dbReference>
<dbReference type="Proteomes" id="UP000501726">
    <property type="component" value="Chromosome"/>
</dbReference>
<dbReference type="GO" id="GO:0005524">
    <property type="term" value="F:ATP binding"/>
    <property type="evidence" value="ECO:0007669"/>
    <property type="project" value="UniProtKB-UniRule"/>
</dbReference>
<keyword evidence="1" id="KW-0464">Manganese</keyword>
<dbReference type="PANTHER" id="PTHR21621:SF0">
    <property type="entry name" value="BETA-CITRYLGLUTAMATE SYNTHASE B-RELATED"/>
    <property type="match status" value="1"/>
</dbReference>
<dbReference type="SUPFAM" id="SSF56059">
    <property type="entry name" value="Glutathione synthetase ATP-binding domain-like"/>
    <property type="match status" value="1"/>
</dbReference>
<gene>
    <name evidence="4" type="ORF">THMIRHAS_02390</name>
</gene>
<dbReference type="Gene3D" id="3.30.470.20">
    <property type="entry name" value="ATP-grasp fold, B domain"/>
    <property type="match status" value="1"/>
</dbReference>
<dbReference type="Pfam" id="PF08443">
    <property type="entry name" value="RimK"/>
    <property type="match status" value="1"/>
</dbReference>
<evidence type="ECO:0000313" key="4">
    <source>
        <dbReference type="EMBL" id="BBP44866.1"/>
    </source>
</evidence>
<evidence type="ECO:0000256" key="2">
    <source>
        <dbReference type="PROSITE-ProRule" id="PRU00409"/>
    </source>
</evidence>
<dbReference type="InterPro" id="IPR011761">
    <property type="entry name" value="ATP-grasp"/>
</dbReference>
<protein>
    <recommendedName>
        <fullName evidence="3">ATP-grasp domain-containing protein</fullName>
    </recommendedName>
</protein>